<dbReference type="Proteomes" id="UP001153709">
    <property type="component" value="Chromosome 5"/>
</dbReference>
<dbReference type="GO" id="GO:0042834">
    <property type="term" value="F:peptidoglycan binding"/>
    <property type="evidence" value="ECO:0007669"/>
    <property type="project" value="InterPro"/>
</dbReference>
<dbReference type="Pfam" id="PF01510">
    <property type="entry name" value="Amidase_2"/>
    <property type="match status" value="1"/>
</dbReference>
<keyword evidence="2 7" id="KW-0399">Innate immunity</keyword>
<evidence type="ECO:0000259" key="11">
    <source>
        <dbReference type="SMART" id="SM00701"/>
    </source>
</evidence>
<keyword evidence="13" id="KW-1185">Reference proteome</keyword>
<keyword evidence="5 8" id="KW-1015">Disulfide bond</keyword>
<dbReference type="SMART" id="SM00701">
    <property type="entry name" value="PGRP"/>
    <property type="match status" value="1"/>
</dbReference>
<feature type="domain" description="N-acetylmuramoyl-L-alanine amidase" evidence="10">
    <location>
        <begin position="37"/>
        <end position="174"/>
    </location>
</feature>
<evidence type="ECO:0000256" key="8">
    <source>
        <dbReference type="PIRSR" id="PIRSR037945-1"/>
    </source>
</evidence>
<evidence type="ECO:0000256" key="2">
    <source>
        <dbReference type="ARBA" id="ARBA00022588"/>
    </source>
</evidence>
<evidence type="ECO:0000256" key="3">
    <source>
        <dbReference type="ARBA" id="ARBA00022729"/>
    </source>
</evidence>
<evidence type="ECO:0000256" key="6">
    <source>
        <dbReference type="ARBA" id="ARBA00057187"/>
    </source>
</evidence>
<dbReference type="FunFam" id="3.40.80.10:FF:000001">
    <property type="entry name" value="Peptidoglycan recognition protein 1"/>
    <property type="match status" value="1"/>
</dbReference>
<evidence type="ECO:0000256" key="4">
    <source>
        <dbReference type="ARBA" id="ARBA00022859"/>
    </source>
</evidence>
<dbReference type="Gene3D" id="3.40.80.10">
    <property type="entry name" value="Peptidoglycan recognition protein-like"/>
    <property type="match status" value="1"/>
</dbReference>
<feature type="disulfide bond" evidence="8">
    <location>
        <begin position="62"/>
        <end position="68"/>
    </location>
</feature>
<dbReference type="PANTHER" id="PTHR11022:SF75">
    <property type="entry name" value="PEPTIDOGLYCAN-RECOGNITION PROTEIN SB1-RELATED"/>
    <property type="match status" value="1"/>
</dbReference>
<protein>
    <recommendedName>
        <fullName evidence="7">Peptidoglycan-recognition protein</fullName>
    </recommendedName>
</protein>
<evidence type="ECO:0000259" key="10">
    <source>
        <dbReference type="SMART" id="SM00644"/>
    </source>
</evidence>
<feature type="domain" description="Peptidoglycan recognition protein family" evidence="11">
    <location>
        <begin position="25"/>
        <end position="168"/>
    </location>
</feature>
<dbReference type="GO" id="GO:0008270">
    <property type="term" value="F:zinc ion binding"/>
    <property type="evidence" value="ECO:0007669"/>
    <property type="project" value="InterPro"/>
</dbReference>
<evidence type="ECO:0000313" key="13">
    <source>
        <dbReference type="Proteomes" id="UP001153709"/>
    </source>
</evidence>
<keyword evidence="3 9" id="KW-0732">Signal</keyword>
<evidence type="ECO:0000256" key="9">
    <source>
        <dbReference type="SAM" id="SignalP"/>
    </source>
</evidence>
<dbReference type="InterPro" id="IPR002502">
    <property type="entry name" value="Amidase_domain"/>
</dbReference>
<evidence type="ECO:0000256" key="7">
    <source>
        <dbReference type="PIRNR" id="PIRNR037945"/>
    </source>
</evidence>
<dbReference type="InterPro" id="IPR036505">
    <property type="entry name" value="Amidase/PGRP_sf"/>
</dbReference>
<dbReference type="OrthoDB" id="10001926at2759"/>
<gene>
    <name evidence="12" type="ORF">DIABBA_LOCUS8038</name>
</gene>
<accession>A0A9N9T1P5</accession>
<dbReference type="PIRSF" id="PIRSF037945">
    <property type="entry name" value="PGRPs"/>
    <property type="match status" value="1"/>
</dbReference>
<dbReference type="GO" id="GO:0009253">
    <property type="term" value="P:peptidoglycan catabolic process"/>
    <property type="evidence" value="ECO:0007669"/>
    <property type="project" value="InterPro"/>
</dbReference>
<dbReference type="SMART" id="SM00644">
    <property type="entry name" value="Ami_2"/>
    <property type="match status" value="1"/>
</dbReference>
<dbReference type="InterPro" id="IPR017331">
    <property type="entry name" value="Peptidoglycan_recognition"/>
</dbReference>
<comment type="function">
    <text evidence="6">Peptidoglycan-recognition protein probably involved in innate immunity by binding to peptidoglycans (PGN) of bacteria and activating the prophenoloxidase (proPO) cascade immune response. Binds to 1,3-beta-D-glucan and PGN.</text>
</comment>
<sequence>MIDSRYLWTVCIVLTLFYQTNCECPKIYNRFEWSARKAITSKQLMENPPPYVVVHQSEFGSCFSVQNCSKLVRRIQAYHIDHNGLNDVKFNFLIGGDGTIYEGRGYGIHGAHAMSYNTRSLGVCLLGNFKDVNPPDVQLKALKDFLSCAAADNRITADYHLIGHRQVDKTECPGERLQTVIEKWTHFESNPPDSSQNKLY</sequence>
<organism evidence="12 13">
    <name type="scientific">Diabrotica balteata</name>
    <name type="common">Banded cucumber beetle</name>
    <dbReference type="NCBI Taxonomy" id="107213"/>
    <lineage>
        <taxon>Eukaryota</taxon>
        <taxon>Metazoa</taxon>
        <taxon>Ecdysozoa</taxon>
        <taxon>Arthropoda</taxon>
        <taxon>Hexapoda</taxon>
        <taxon>Insecta</taxon>
        <taxon>Pterygota</taxon>
        <taxon>Neoptera</taxon>
        <taxon>Endopterygota</taxon>
        <taxon>Coleoptera</taxon>
        <taxon>Polyphaga</taxon>
        <taxon>Cucujiformia</taxon>
        <taxon>Chrysomeloidea</taxon>
        <taxon>Chrysomelidae</taxon>
        <taxon>Galerucinae</taxon>
        <taxon>Diabroticina</taxon>
        <taxon>Diabroticites</taxon>
        <taxon>Diabrotica</taxon>
    </lineage>
</organism>
<dbReference type="PANTHER" id="PTHR11022">
    <property type="entry name" value="PEPTIDOGLYCAN RECOGNITION PROTEIN"/>
    <property type="match status" value="1"/>
</dbReference>
<evidence type="ECO:0000313" key="12">
    <source>
        <dbReference type="EMBL" id="CAG9834763.1"/>
    </source>
</evidence>
<dbReference type="InterPro" id="IPR006619">
    <property type="entry name" value="PGRP_domain_met/bac"/>
</dbReference>
<dbReference type="GO" id="GO:0045087">
    <property type="term" value="P:innate immune response"/>
    <property type="evidence" value="ECO:0007669"/>
    <property type="project" value="UniProtKB-KW"/>
</dbReference>
<feature type="signal peptide" evidence="9">
    <location>
        <begin position="1"/>
        <end position="22"/>
    </location>
</feature>
<keyword evidence="4 7" id="KW-0391">Immunity</keyword>
<evidence type="ECO:0000256" key="1">
    <source>
        <dbReference type="ARBA" id="ARBA00007553"/>
    </source>
</evidence>
<name>A0A9N9T1P5_DIABA</name>
<evidence type="ECO:0000256" key="5">
    <source>
        <dbReference type="ARBA" id="ARBA00023157"/>
    </source>
</evidence>
<comment type="similarity">
    <text evidence="1 7">Belongs to the N-acetylmuramoyl-L-alanine amidase 2 family.</text>
</comment>
<dbReference type="InterPro" id="IPR015510">
    <property type="entry name" value="PGRP"/>
</dbReference>
<dbReference type="SUPFAM" id="SSF55846">
    <property type="entry name" value="N-acetylmuramoyl-L-alanine amidase-like"/>
    <property type="match status" value="1"/>
</dbReference>
<dbReference type="EMBL" id="OU898280">
    <property type="protein sequence ID" value="CAG9834763.1"/>
    <property type="molecule type" value="Genomic_DNA"/>
</dbReference>
<feature type="disulfide bond" evidence="8">
    <location>
        <begin position="24"/>
        <end position="148"/>
    </location>
</feature>
<dbReference type="AlphaFoldDB" id="A0A9N9T1P5"/>
<dbReference type="CDD" id="cd06583">
    <property type="entry name" value="PGRP"/>
    <property type="match status" value="1"/>
</dbReference>
<feature type="chain" id="PRO_5040264180" description="Peptidoglycan-recognition protein" evidence="9">
    <location>
        <begin position="23"/>
        <end position="200"/>
    </location>
</feature>
<dbReference type="GO" id="GO:0008745">
    <property type="term" value="F:N-acetylmuramoyl-L-alanine amidase activity"/>
    <property type="evidence" value="ECO:0007669"/>
    <property type="project" value="InterPro"/>
</dbReference>
<proteinExistence type="inferred from homology"/>
<reference evidence="12" key="1">
    <citation type="submission" date="2022-01" db="EMBL/GenBank/DDBJ databases">
        <authorList>
            <person name="King R."/>
        </authorList>
    </citation>
    <scope>NUCLEOTIDE SEQUENCE</scope>
</reference>